<feature type="region of interest" description="Disordered" evidence="1">
    <location>
        <begin position="36"/>
        <end position="70"/>
    </location>
</feature>
<dbReference type="EMBL" id="JBHTMM010000079">
    <property type="protein sequence ID" value="MFD1311437.1"/>
    <property type="molecule type" value="Genomic_DNA"/>
</dbReference>
<dbReference type="RefSeq" id="WP_381242030.1">
    <property type="nucleotide sequence ID" value="NZ_JBHSKH010000103.1"/>
</dbReference>
<dbReference type="Gene3D" id="1.50.10.10">
    <property type="match status" value="1"/>
</dbReference>
<dbReference type="Pfam" id="PF17389">
    <property type="entry name" value="Bac_rhamnosid6H"/>
    <property type="match status" value="1"/>
</dbReference>
<reference evidence="4" key="1">
    <citation type="journal article" date="2019" name="Int. J. Syst. Evol. Microbiol.">
        <title>The Global Catalogue of Microorganisms (GCM) 10K type strain sequencing project: providing services to taxonomists for standard genome sequencing and annotation.</title>
        <authorList>
            <consortium name="The Broad Institute Genomics Platform"/>
            <consortium name="The Broad Institute Genome Sequencing Center for Infectious Disease"/>
            <person name="Wu L."/>
            <person name="Ma J."/>
        </authorList>
    </citation>
    <scope>NUCLEOTIDE SEQUENCE [LARGE SCALE GENOMIC DNA]</scope>
    <source>
        <strain evidence="4">CGMCC 4.7020</strain>
    </source>
</reference>
<dbReference type="Proteomes" id="UP001597058">
    <property type="component" value="Unassembled WGS sequence"/>
</dbReference>
<protein>
    <submittedName>
        <fullName evidence="3">Alpha-L-rhamnosidase</fullName>
    </submittedName>
</protein>
<name>A0ABW3XQ67_9ACTN</name>
<organism evidence="3 4">
    <name type="scientific">Streptomyces kaempferi</name>
    <dbReference type="NCBI Taxonomy" id="333725"/>
    <lineage>
        <taxon>Bacteria</taxon>
        <taxon>Bacillati</taxon>
        <taxon>Actinomycetota</taxon>
        <taxon>Actinomycetes</taxon>
        <taxon>Kitasatosporales</taxon>
        <taxon>Streptomycetaceae</taxon>
        <taxon>Streptomyces</taxon>
    </lineage>
</organism>
<feature type="compositionally biased region" description="Low complexity" evidence="1">
    <location>
        <begin position="36"/>
        <end position="62"/>
    </location>
</feature>
<comment type="caution">
    <text evidence="3">The sequence shown here is derived from an EMBL/GenBank/DDBJ whole genome shotgun (WGS) entry which is preliminary data.</text>
</comment>
<dbReference type="PANTHER" id="PTHR34987:SF6">
    <property type="entry name" value="ALPHA-L-RHAMNOSIDASE SIX-HAIRPIN GLYCOSIDASE DOMAIN-CONTAINING PROTEIN"/>
    <property type="match status" value="1"/>
</dbReference>
<dbReference type="PANTHER" id="PTHR34987">
    <property type="entry name" value="C, PUTATIVE (AFU_ORTHOLOGUE AFUA_3G02880)-RELATED"/>
    <property type="match status" value="1"/>
</dbReference>
<feature type="domain" description="Alpha-L-rhamnosidase six-hairpin glycosidase" evidence="2">
    <location>
        <begin position="267"/>
        <end position="473"/>
    </location>
</feature>
<dbReference type="InterPro" id="IPR012341">
    <property type="entry name" value="6hp_glycosidase-like_sf"/>
</dbReference>
<dbReference type="SUPFAM" id="SSF48208">
    <property type="entry name" value="Six-hairpin glycosidases"/>
    <property type="match status" value="1"/>
</dbReference>
<evidence type="ECO:0000259" key="2">
    <source>
        <dbReference type="Pfam" id="PF17389"/>
    </source>
</evidence>
<evidence type="ECO:0000313" key="4">
    <source>
        <dbReference type="Proteomes" id="UP001597058"/>
    </source>
</evidence>
<dbReference type="InterPro" id="IPR035396">
    <property type="entry name" value="Bac_rhamnosid6H"/>
</dbReference>
<keyword evidence="4" id="KW-1185">Reference proteome</keyword>
<proteinExistence type="predicted"/>
<sequence length="970" mass="100128">MRRLRPLPNRPPGPWRLLDLAMVMVVATVLATAPAPSAGASPPASVAASTTTTAPPQAETDALNFSPTSRILKPTAVRSTSGNVTNPQNVLSGQPTRISGSQSAIILDYGKEVGGLATLSFGSTSGSGQRVGLAFSESSLYAGTDSDRSSGRDGEDGALYATASADGTYTMPTARLRGGFRYLTVFLDTSGWVDLTGVSLNFTAAPGKTNPADYANYFLSSDDLLNRIWYAGAYTVQLNTIASNQGRAWPPPASEWDNSATVGVGGSVLVDGAKRDRTVWPGDLGIAVPTQYAYSNDLASTRNALTTMYNAQSTDGEIPWSGPPFNLTGSDTYHTWTLLGTATYYTYSADRAWLDSEWADYKRGMAFISNKIDGNNLLNVTRTQDWARVGQGGENVSANALLYAALKAGAALATIEGDSSLAASWTGRAAAIKTAANSLLWDSSKGMYKDNPTSGLYPQDGNSLAVWYGLTDSTAKSRSIITGLGARWGAYGPTTPEWGGNVSPFAGGMELNARFTANDDYGALAQIRRTWGHMLNSDIGTKSTFWEGIKADGGLAYGGSFMSLAHGWSTAPTSTLTFDVLGTAPESATGAYHFVPHAGDLTSAQGRITMPQGAVDASWSRAPAAGTYTAHLTSPAGTTGRIGVPKFGGGNLAVSVNGNVVWSNGAFTPTGGITGASQDDAYVYLTGVAPGSYTVTATGLGNPPAPAEPGTGALRSGFTRCASEGGTCAFSGTRAVAYGAGAYTYRTATDRIACTNASFDGDPASNVVKSCYVADAGGPPGYTRCSAEDGTCSVPGYNRDVAYGANGNFVHQVTNGSVACTNAHFGDPIDGVAKSCYLPPAGGPSGGWTKCADQNGTCPAVAGQPVMYGAYGAFTMITATSDTPCTDATFGDPIPGESKACYTYTGGPPGYATACSAEEGTCGFSGQQTVAYGARGRFVYRTFTGGTPCTTAAVGTDPLPGVRKTCYLTS</sequence>
<accession>A0ABW3XQ67</accession>
<evidence type="ECO:0000256" key="1">
    <source>
        <dbReference type="SAM" id="MobiDB-lite"/>
    </source>
</evidence>
<dbReference type="InterPro" id="IPR008928">
    <property type="entry name" value="6-hairpin_glycosidase_sf"/>
</dbReference>
<gene>
    <name evidence="3" type="ORF">ACFQ5X_37240</name>
</gene>
<evidence type="ECO:0000313" key="3">
    <source>
        <dbReference type="EMBL" id="MFD1311437.1"/>
    </source>
</evidence>
<dbReference type="Gene3D" id="2.60.420.10">
    <property type="entry name" value="Maltose phosphorylase, domain 3"/>
    <property type="match status" value="1"/>
</dbReference>